<dbReference type="EMBL" id="JACAZF010000001">
    <property type="protein sequence ID" value="KAF7316292.1"/>
    <property type="molecule type" value="Genomic_DNA"/>
</dbReference>
<dbReference type="OrthoDB" id="3267813at2759"/>
<dbReference type="Proteomes" id="UP000636479">
    <property type="component" value="Unassembled WGS sequence"/>
</dbReference>
<keyword evidence="3" id="KW-0732">Signal</keyword>
<feature type="chain" id="PRO_5034584936" evidence="3">
    <location>
        <begin position="18"/>
        <end position="429"/>
    </location>
</feature>
<feature type="transmembrane region" description="Helical" evidence="2">
    <location>
        <begin position="262"/>
        <end position="287"/>
    </location>
</feature>
<feature type="compositionally biased region" description="Polar residues" evidence="1">
    <location>
        <begin position="361"/>
        <end position="383"/>
    </location>
</feature>
<dbReference type="PANTHER" id="PTHR16861:SF7">
    <property type="entry name" value="MEMBRANE ANCHOR OPY2 N-TERMINAL DOMAIN-CONTAINING PROTEIN"/>
    <property type="match status" value="1"/>
</dbReference>
<dbReference type="Gene3D" id="1.20.5.510">
    <property type="entry name" value="Single helix bin"/>
    <property type="match status" value="1"/>
</dbReference>
<proteinExistence type="predicted"/>
<feature type="region of interest" description="Disordered" evidence="1">
    <location>
        <begin position="303"/>
        <end position="322"/>
    </location>
</feature>
<dbReference type="PANTHER" id="PTHR16861">
    <property type="entry name" value="GLYCOPROTEIN 38"/>
    <property type="match status" value="1"/>
</dbReference>
<keyword evidence="2" id="KW-0472">Membrane</keyword>
<protein>
    <submittedName>
        <fullName evidence="4">Uncharacterized protein</fullName>
    </submittedName>
</protein>
<evidence type="ECO:0000256" key="2">
    <source>
        <dbReference type="SAM" id="Phobius"/>
    </source>
</evidence>
<accession>A0A8H6WFZ9</accession>
<keyword evidence="5" id="KW-1185">Reference proteome</keyword>
<dbReference type="GeneID" id="59340921"/>
<evidence type="ECO:0000313" key="5">
    <source>
        <dbReference type="Proteomes" id="UP000636479"/>
    </source>
</evidence>
<feature type="compositionally biased region" description="Basic and acidic residues" evidence="1">
    <location>
        <begin position="344"/>
        <end position="356"/>
    </location>
</feature>
<feature type="region of interest" description="Disordered" evidence="1">
    <location>
        <begin position="338"/>
        <end position="429"/>
    </location>
</feature>
<dbReference type="AlphaFoldDB" id="A0A8H6WFZ9"/>
<sequence length="429" mass="44755">MAKLAIAAAIYPALVSAYTWRFTSQPTQCGNVTIAVNGGTPPFSVLVVPYGISPLPNNIEARKIQSIENQNGPDISFKLNFPANSQFVAVLSDKSGFASGGTSVGVLVTGSGDASCFDASKNVAPAFFYNIEPGGVIAQCVSTRIWWDPSAVQGTPHFQGVIPGGQSFEIPGNNPTTVPNQGLGFNWVPPLRGGTTLLLVSGDNRGNGSGGSSPYTVGSGPNNDNSCLNSDSPSSTPGNPAGGSYQTSTNAPSNNSGHETNVAAIAGGVVGGVVALLAICLIMFFFMRRRRLRAEEKSKIRPDLLQADEGDEGGASGVPQYYQPEPYLMAESTVGRSSLGGLTSDDRRFSQTDTDGRPLSTLLSDTASRSGTPDPSNMSSSTRKGPLRQMRPVNIIQHSDAGPSAPPATAEEEEPETVELPPAYTNINK</sequence>
<feature type="signal peptide" evidence="3">
    <location>
        <begin position="1"/>
        <end position="17"/>
    </location>
</feature>
<evidence type="ECO:0000313" key="4">
    <source>
        <dbReference type="EMBL" id="KAF7316292.1"/>
    </source>
</evidence>
<evidence type="ECO:0000256" key="1">
    <source>
        <dbReference type="SAM" id="MobiDB-lite"/>
    </source>
</evidence>
<feature type="region of interest" description="Disordered" evidence="1">
    <location>
        <begin position="198"/>
        <end position="255"/>
    </location>
</feature>
<organism evidence="4 5">
    <name type="scientific">Mycena indigotica</name>
    <dbReference type="NCBI Taxonomy" id="2126181"/>
    <lineage>
        <taxon>Eukaryota</taxon>
        <taxon>Fungi</taxon>
        <taxon>Dikarya</taxon>
        <taxon>Basidiomycota</taxon>
        <taxon>Agaricomycotina</taxon>
        <taxon>Agaricomycetes</taxon>
        <taxon>Agaricomycetidae</taxon>
        <taxon>Agaricales</taxon>
        <taxon>Marasmiineae</taxon>
        <taxon>Mycenaceae</taxon>
        <taxon>Mycena</taxon>
    </lineage>
</organism>
<gene>
    <name evidence="4" type="ORF">MIND_00147900</name>
</gene>
<keyword evidence="2" id="KW-0812">Transmembrane</keyword>
<comment type="caution">
    <text evidence="4">The sequence shown here is derived from an EMBL/GenBank/DDBJ whole genome shotgun (WGS) entry which is preliminary data.</text>
</comment>
<name>A0A8H6WFZ9_9AGAR</name>
<feature type="compositionally biased region" description="Polar residues" evidence="1">
    <location>
        <begin position="214"/>
        <end position="255"/>
    </location>
</feature>
<keyword evidence="2" id="KW-1133">Transmembrane helix</keyword>
<reference evidence="4" key="1">
    <citation type="submission" date="2020-05" db="EMBL/GenBank/DDBJ databases">
        <title>Mycena genomes resolve the evolution of fungal bioluminescence.</title>
        <authorList>
            <person name="Tsai I.J."/>
        </authorList>
    </citation>
    <scope>NUCLEOTIDE SEQUENCE</scope>
    <source>
        <strain evidence="4">171206Taipei</strain>
    </source>
</reference>
<evidence type="ECO:0000256" key="3">
    <source>
        <dbReference type="SAM" id="SignalP"/>
    </source>
</evidence>
<dbReference type="RefSeq" id="XP_037226315.1">
    <property type="nucleotide sequence ID" value="XM_037358405.1"/>
</dbReference>